<keyword evidence="9" id="KW-1185">Reference proteome</keyword>
<feature type="compositionally biased region" description="Polar residues" evidence="6">
    <location>
        <begin position="183"/>
        <end position="207"/>
    </location>
</feature>
<dbReference type="PROSITE" id="PS50950">
    <property type="entry name" value="ZF_THAP"/>
    <property type="match status" value="1"/>
</dbReference>
<dbReference type="Pfam" id="PF05485">
    <property type="entry name" value="THAP"/>
    <property type="match status" value="1"/>
</dbReference>
<dbReference type="GO" id="GO:0008270">
    <property type="term" value="F:zinc ion binding"/>
    <property type="evidence" value="ECO:0007669"/>
    <property type="project" value="UniProtKB-KW"/>
</dbReference>
<evidence type="ECO:0000313" key="8">
    <source>
        <dbReference type="EMBL" id="KAK7933849.1"/>
    </source>
</evidence>
<reference evidence="9" key="1">
    <citation type="submission" date="2024-04" db="EMBL/GenBank/DDBJ databases">
        <title>Salinicola lusitanus LLJ914,a marine bacterium isolated from the Okinawa Trough.</title>
        <authorList>
            <person name="Li J."/>
        </authorList>
    </citation>
    <scope>NUCLEOTIDE SEQUENCE [LARGE SCALE GENOMIC DNA]</scope>
</reference>
<feature type="region of interest" description="Disordered" evidence="6">
    <location>
        <begin position="137"/>
        <end position="171"/>
    </location>
</feature>
<dbReference type="InterPro" id="IPR006612">
    <property type="entry name" value="THAP_Znf"/>
</dbReference>
<dbReference type="EMBL" id="JBBPFD010000003">
    <property type="protein sequence ID" value="KAK7933849.1"/>
    <property type="molecule type" value="Genomic_DNA"/>
</dbReference>
<keyword evidence="1" id="KW-0479">Metal-binding</keyword>
<organism evidence="8 9">
    <name type="scientific">Mugilogobius chulae</name>
    <name type="common">yellowstripe goby</name>
    <dbReference type="NCBI Taxonomy" id="88201"/>
    <lineage>
        <taxon>Eukaryota</taxon>
        <taxon>Metazoa</taxon>
        <taxon>Chordata</taxon>
        <taxon>Craniata</taxon>
        <taxon>Vertebrata</taxon>
        <taxon>Euteleostomi</taxon>
        <taxon>Actinopterygii</taxon>
        <taxon>Neopterygii</taxon>
        <taxon>Teleostei</taxon>
        <taxon>Neoteleostei</taxon>
        <taxon>Acanthomorphata</taxon>
        <taxon>Gobiaria</taxon>
        <taxon>Gobiiformes</taxon>
        <taxon>Gobioidei</taxon>
        <taxon>Gobiidae</taxon>
        <taxon>Gobionellinae</taxon>
        <taxon>Mugilogobius</taxon>
    </lineage>
</organism>
<evidence type="ECO:0000256" key="1">
    <source>
        <dbReference type="ARBA" id="ARBA00022723"/>
    </source>
</evidence>
<protein>
    <recommendedName>
        <fullName evidence="7">THAP-type domain-containing protein</fullName>
    </recommendedName>
</protein>
<sequence>MSSSIHIVLNENFRSNNKPNQHYQYACATNGSNGSGSEFKTTYGSHCAVRDCPNGTRGLKKWKEEFCPMHECNKGTSRCVCDPPYVLIPFPTERKDPERRAEWTKLINRKNTKTGKNWAPDKNSRVCSRHFVDGAPSTSFPNPTVNLGYSVPSTSQGRKRAPPKPRTPVAVQASKRLKLNFQSLSTDDAQNQGPSKEDLNTSGSNPGTDVELMTVQADWQQRKDTSLPEVLPHSRSKTLNDLGKQLQICVLIQPVPLLLPQGLMPPLWNNVVGYSTTPQLLRMLLRLWLE</sequence>
<accession>A0AAW0PPV7</accession>
<keyword evidence="3" id="KW-0862">Zinc</keyword>
<dbReference type="AlphaFoldDB" id="A0AAW0PPV7"/>
<feature type="region of interest" description="Disordered" evidence="6">
    <location>
        <begin position="183"/>
        <end position="209"/>
    </location>
</feature>
<feature type="compositionally biased region" description="Polar residues" evidence="6">
    <location>
        <begin position="137"/>
        <end position="156"/>
    </location>
</feature>
<dbReference type="Proteomes" id="UP001460270">
    <property type="component" value="Unassembled WGS sequence"/>
</dbReference>
<dbReference type="SUPFAM" id="SSF57716">
    <property type="entry name" value="Glucocorticoid receptor-like (DNA-binding domain)"/>
    <property type="match status" value="1"/>
</dbReference>
<name>A0AAW0PPV7_9GOBI</name>
<evidence type="ECO:0000256" key="4">
    <source>
        <dbReference type="ARBA" id="ARBA00023125"/>
    </source>
</evidence>
<evidence type="ECO:0000256" key="3">
    <source>
        <dbReference type="ARBA" id="ARBA00022833"/>
    </source>
</evidence>
<evidence type="ECO:0000259" key="7">
    <source>
        <dbReference type="PROSITE" id="PS50950"/>
    </source>
</evidence>
<keyword evidence="2 5" id="KW-0863">Zinc-finger</keyword>
<gene>
    <name evidence="8" type="ORF">WMY93_004745</name>
</gene>
<evidence type="ECO:0000256" key="5">
    <source>
        <dbReference type="PROSITE-ProRule" id="PRU00309"/>
    </source>
</evidence>
<proteinExistence type="predicted"/>
<comment type="caution">
    <text evidence="8">The sequence shown here is derived from an EMBL/GenBank/DDBJ whole genome shotgun (WGS) entry which is preliminary data.</text>
</comment>
<dbReference type="SMART" id="SM00980">
    <property type="entry name" value="THAP"/>
    <property type="match status" value="1"/>
</dbReference>
<evidence type="ECO:0000313" key="9">
    <source>
        <dbReference type="Proteomes" id="UP001460270"/>
    </source>
</evidence>
<keyword evidence="4 5" id="KW-0238">DNA-binding</keyword>
<evidence type="ECO:0000256" key="6">
    <source>
        <dbReference type="SAM" id="MobiDB-lite"/>
    </source>
</evidence>
<evidence type="ECO:0000256" key="2">
    <source>
        <dbReference type="ARBA" id="ARBA00022771"/>
    </source>
</evidence>
<feature type="domain" description="THAP-type" evidence="7">
    <location>
        <begin position="63"/>
        <end position="155"/>
    </location>
</feature>
<dbReference type="GO" id="GO:0003677">
    <property type="term" value="F:DNA binding"/>
    <property type="evidence" value="ECO:0007669"/>
    <property type="project" value="UniProtKB-UniRule"/>
</dbReference>